<keyword evidence="13" id="KW-1185">Reference proteome</keyword>
<evidence type="ECO:0000256" key="7">
    <source>
        <dbReference type="ARBA" id="ARBA00022853"/>
    </source>
</evidence>
<dbReference type="KEGG" id="goe:100908641"/>
<evidence type="ECO:0000256" key="6">
    <source>
        <dbReference type="ARBA" id="ARBA00022763"/>
    </source>
</evidence>
<dbReference type="Proteomes" id="UP000694867">
    <property type="component" value="Unplaced"/>
</dbReference>
<evidence type="ECO:0000256" key="3">
    <source>
        <dbReference type="ARBA" id="ARBA00006585"/>
    </source>
</evidence>
<evidence type="ECO:0000256" key="5">
    <source>
        <dbReference type="ARBA" id="ARBA00022454"/>
    </source>
</evidence>
<dbReference type="GO" id="GO:0000724">
    <property type="term" value="P:double-strand break repair via homologous recombination"/>
    <property type="evidence" value="ECO:0007669"/>
    <property type="project" value="InterPro"/>
</dbReference>
<evidence type="ECO:0000256" key="1">
    <source>
        <dbReference type="ARBA" id="ARBA00004123"/>
    </source>
</evidence>
<sequence length="959" mass="107862">MCTRQSHDQGPLQESAGYLISFLDFIINEAVVNRGVVPETALRTIFWQLVKCIQYAGRIHESALMDINKRSLHVLLKLWMTTWKISQISDAVREGEFSALSYAPANSLTHLMFWDLVLACRRSRAPCACLRETLIEITDHRTGAFWEDLIKIEEQEILLGDEEWSLFGQGSTELESTFQLDLVTMLLENNVQLPPNAAYCRLLLLSSLNSSPETTVMKAKVLISYWPQHAMELFLPILDHFLVNIDVSNEKRALAGAGLFAEDEISAKSLLDTLETLTSASNARQNNAFLECLSLASDILRDSNRNALRQITGRVYLKVSRAKVLTFSNRGLSNFTLLMLVLARFSETPADILKRFRDIAIPGRDVTISPAKIRLLCASQASFQLLMNLMEKSIDLKPVLNFVLERLDQDIKIYAGEIVPTLLEIFEHLAASGALNRGLMFDPQLGTLFDRSPASIQVSILASCGEVVDSFSDQKRSTSDHTAARNEFAKSTATVGLHMVCSILRRLEKYSYGYELNCAADFSSKILRCLMKWQEEIGPVKLFNELIASQMAVQPVFVARLLANIGSNDREMFRKFWSELDESDVVLLKLFMLVKAPNEDMDTLSKSVFEMKATSSEAQVNSYFNCDAMQRYQRTVRSWAKRLEALMRSDKIHQAVLFRKKVRAVLAAIRFDTKSVAELPSGQVSHLYRAVSTLFSGAPELLYTKGLADCPLPSLLEVFVHPKTLIREGKTALPRSQMEGMRTQGHHFLIGLAKLLRGDALISRKLSEIVSYYCKQFPQATPISSYFIHVCKESESLTKTMGDILWNLDLDRSAIIEILVTVVKKVSEHVSSPQGVRNFHLVLGAKFLPSYETVLLSKFRNLLDCCFIPCGIHCPNETSSISPVLETLMKKLDANRMIILLEQIASSWPELAATSLRLQRVTHLCDSSADFRSRLEKIKGKLKSMALSEERMPGPDEPV</sequence>
<dbReference type="PANTHER" id="PTHR28547:SF1">
    <property type="entry name" value="PROTEIN MMS22-LIKE"/>
    <property type="match status" value="1"/>
</dbReference>
<evidence type="ECO:0000256" key="10">
    <source>
        <dbReference type="ARBA" id="ARBA00033326"/>
    </source>
</evidence>
<dbReference type="Pfam" id="PF14911">
    <property type="entry name" value="MMS22L_C"/>
    <property type="match status" value="1"/>
</dbReference>
<keyword evidence="9" id="KW-0539">Nucleus</keyword>
<dbReference type="InterPro" id="IPR029424">
    <property type="entry name" value="MMS22L_C"/>
</dbReference>
<dbReference type="GO" id="GO:0031297">
    <property type="term" value="P:replication fork processing"/>
    <property type="evidence" value="ECO:0007669"/>
    <property type="project" value="InterPro"/>
</dbReference>
<comment type="similarity">
    <text evidence="3">Belongs to the MMS22 family. MMS22L subfamily.</text>
</comment>
<evidence type="ECO:0000259" key="11">
    <source>
        <dbReference type="Pfam" id="PF14910"/>
    </source>
</evidence>
<dbReference type="RefSeq" id="XP_028967017.1">
    <property type="nucleotide sequence ID" value="XM_029111184.1"/>
</dbReference>
<keyword evidence="8" id="KW-0234">DNA repair</keyword>
<dbReference type="InterPro" id="IPR042320">
    <property type="entry name" value="MMS22-like"/>
</dbReference>
<evidence type="ECO:0000256" key="2">
    <source>
        <dbReference type="ARBA" id="ARBA00004286"/>
    </source>
</evidence>
<dbReference type="GO" id="GO:0006325">
    <property type="term" value="P:chromatin organization"/>
    <property type="evidence" value="ECO:0007669"/>
    <property type="project" value="UniProtKB-KW"/>
</dbReference>
<evidence type="ECO:0000256" key="4">
    <source>
        <dbReference type="ARBA" id="ARBA00021061"/>
    </source>
</evidence>
<dbReference type="GO" id="GO:0043596">
    <property type="term" value="C:nuclear replication fork"/>
    <property type="evidence" value="ECO:0007669"/>
    <property type="project" value="TreeGrafter"/>
</dbReference>
<protein>
    <recommendedName>
        <fullName evidence="4">Protein MMS22-like</fullName>
    </recommendedName>
    <alternativeName>
        <fullName evidence="10">Methyl methanesulfonate-sensitivity protein 22-like</fullName>
    </alternativeName>
</protein>
<keyword evidence="5" id="KW-0158">Chromosome</keyword>
<evidence type="ECO:0000256" key="8">
    <source>
        <dbReference type="ARBA" id="ARBA00023204"/>
    </source>
</evidence>
<dbReference type="InterPro" id="IPR029425">
    <property type="entry name" value="MMS22L_N"/>
</dbReference>
<feature type="domain" description="MMS22-like C-terminal" evidence="12">
    <location>
        <begin position="678"/>
        <end position="782"/>
    </location>
</feature>
<evidence type="ECO:0000256" key="9">
    <source>
        <dbReference type="ARBA" id="ARBA00023242"/>
    </source>
</evidence>
<gene>
    <name evidence="14" type="primary">LOC100908641</name>
</gene>
<accession>A0AAJ7SFW3</accession>
<evidence type="ECO:0000313" key="13">
    <source>
        <dbReference type="Proteomes" id="UP000694867"/>
    </source>
</evidence>
<dbReference type="GeneID" id="100908641"/>
<feature type="domain" description="Protein MMS22-like N-terminal" evidence="11">
    <location>
        <begin position="287"/>
        <end position="397"/>
    </location>
</feature>
<keyword evidence="6" id="KW-0227">DNA damage</keyword>
<organism evidence="13 14">
    <name type="scientific">Galendromus occidentalis</name>
    <name type="common">western predatory mite</name>
    <dbReference type="NCBI Taxonomy" id="34638"/>
    <lineage>
        <taxon>Eukaryota</taxon>
        <taxon>Metazoa</taxon>
        <taxon>Ecdysozoa</taxon>
        <taxon>Arthropoda</taxon>
        <taxon>Chelicerata</taxon>
        <taxon>Arachnida</taxon>
        <taxon>Acari</taxon>
        <taxon>Parasitiformes</taxon>
        <taxon>Mesostigmata</taxon>
        <taxon>Gamasina</taxon>
        <taxon>Phytoseioidea</taxon>
        <taxon>Phytoseiidae</taxon>
        <taxon>Typhlodrominae</taxon>
        <taxon>Galendromus</taxon>
    </lineage>
</organism>
<dbReference type="PANTHER" id="PTHR28547">
    <property type="entry name" value="PROTEIN MMS22-LIKE"/>
    <property type="match status" value="1"/>
</dbReference>
<comment type="subcellular location">
    <subcellularLocation>
        <location evidence="2">Chromosome</location>
    </subcellularLocation>
    <subcellularLocation>
        <location evidence="1">Nucleus</location>
    </subcellularLocation>
</comment>
<name>A0AAJ7SFW3_9ACAR</name>
<proteinExistence type="inferred from homology"/>
<keyword evidence="7" id="KW-0156">Chromatin regulator</keyword>
<evidence type="ECO:0000313" key="14">
    <source>
        <dbReference type="RefSeq" id="XP_028967017.1"/>
    </source>
</evidence>
<dbReference type="Pfam" id="PF14910">
    <property type="entry name" value="MMS22L_N"/>
    <property type="match status" value="1"/>
</dbReference>
<evidence type="ECO:0000259" key="12">
    <source>
        <dbReference type="Pfam" id="PF14911"/>
    </source>
</evidence>
<dbReference type="AlphaFoldDB" id="A0AAJ7SFW3"/>
<reference evidence="14" key="1">
    <citation type="submission" date="2025-08" db="UniProtKB">
        <authorList>
            <consortium name="RefSeq"/>
        </authorList>
    </citation>
    <scope>IDENTIFICATION</scope>
</reference>